<comment type="caution">
    <text evidence="1">The sequence shown here is derived from an EMBL/GenBank/DDBJ whole genome shotgun (WGS) entry which is preliminary data.</text>
</comment>
<reference evidence="1" key="1">
    <citation type="journal article" date="2022" name="Int. J. Mol. Sci.">
        <title>Draft Genome of Tanacetum Coccineum: Genomic Comparison of Closely Related Tanacetum-Family Plants.</title>
        <authorList>
            <person name="Yamashiro T."/>
            <person name="Shiraishi A."/>
            <person name="Nakayama K."/>
            <person name="Satake H."/>
        </authorList>
    </citation>
    <scope>NUCLEOTIDE SEQUENCE</scope>
</reference>
<gene>
    <name evidence="1" type="ORF">Tco_0705377</name>
</gene>
<reference evidence="1" key="2">
    <citation type="submission" date="2022-01" db="EMBL/GenBank/DDBJ databases">
        <authorList>
            <person name="Yamashiro T."/>
            <person name="Shiraishi A."/>
            <person name="Satake H."/>
            <person name="Nakayama K."/>
        </authorList>
    </citation>
    <scope>NUCLEOTIDE SEQUENCE</scope>
</reference>
<dbReference type="EMBL" id="BQNB010010086">
    <property type="protein sequence ID" value="GJS72536.1"/>
    <property type="molecule type" value="Genomic_DNA"/>
</dbReference>
<proteinExistence type="predicted"/>
<sequence>MVDPCFGAIKIGAYRKFILYTFGNLGVHSLEKMEYGSILLEEDESSGVWLKLNNIHKSAGNWNFPTNTSRTSLADTELDVAIDTSASSSVMHVGEKYFGSGFGINQTDLNNRTVGRSSVLPLLAGGSLSLCHLTVTRKSSRTEVEAFVLAVTNFEIVSQFAICVIEVLTCYFSIEIVLTICYEGSDLEENQEVEFGFETSEVNVAISGWTAEFKWNLAQLSLGHYSRYRVDAILTKPMMDGTSP</sequence>
<evidence type="ECO:0000313" key="1">
    <source>
        <dbReference type="EMBL" id="GJS72536.1"/>
    </source>
</evidence>
<evidence type="ECO:0000313" key="2">
    <source>
        <dbReference type="Proteomes" id="UP001151760"/>
    </source>
</evidence>
<protein>
    <submittedName>
        <fullName evidence="1">Uncharacterized protein</fullName>
    </submittedName>
</protein>
<organism evidence="1 2">
    <name type="scientific">Tanacetum coccineum</name>
    <dbReference type="NCBI Taxonomy" id="301880"/>
    <lineage>
        <taxon>Eukaryota</taxon>
        <taxon>Viridiplantae</taxon>
        <taxon>Streptophyta</taxon>
        <taxon>Embryophyta</taxon>
        <taxon>Tracheophyta</taxon>
        <taxon>Spermatophyta</taxon>
        <taxon>Magnoliopsida</taxon>
        <taxon>eudicotyledons</taxon>
        <taxon>Gunneridae</taxon>
        <taxon>Pentapetalae</taxon>
        <taxon>asterids</taxon>
        <taxon>campanulids</taxon>
        <taxon>Asterales</taxon>
        <taxon>Asteraceae</taxon>
        <taxon>Asteroideae</taxon>
        <taxon>Anthemideae</taxon>
        <taxon>Anthemidinae</taxon>
        <taxon>Tanacetum</taxon>
    </lineage>
</organism>
<name>A0ABQ4Y4K8_9ASTR</name>
<keyword evidence="2" id="KW-1185">Reference proteome</keyword>
<accession>A0ABQ4Y4K8</accession>
<dbReference type="Proteomes" id="UP001151760">
    <property type="component" value="Unassembled WGS sequence"/>
</dbReference>